<accession>A0ACC2FQA0</accession>
<sequence>MKRKQQMLVPFSLRGLMKLMLQNLLLSNSELCHLDLSWFKFMTDIFYDMICIYDRYLYHLPPLDVGSSLYLDKINEYAKTLNDL</sequence>
<dbReference type="Proteomes" id="UP001157502">
    <property type="component" value="Chromosome 24"/>
</dbReference>
<comment type="caution">
    <text evidence="1">The sequence shown here is derived from an EMBL/GenBank/DDBJ whole genome shotgun (WGS) entry which is preliminary data.</text>
</comment>
<proteinExistence type="predicted"/>
<name>A0ACC2FQA0_DALPE</name>
<gene>
    <name evidence="1" type="ORF">DPEC_G00273450</name>
</gene>
<dbReference type="EMBL" id="CM055751">
    <property type="protein sequence ID" value="KAJ7993538.1"/>
    <property type="molecule type" value="Genomic_DNA"/>
</dbReference>
<evidence type="ECO:0000313" key="1">
    <source>
        <dbReference type="EMBL" id="KAJ7993538.1"/>
    </source>
</evidence>
<keyword evidence="2" id="KW-1185">Reference proteome</keyword>
<evidence type="ECO:0000313" key="2">
    <source>
        <dbReference type="Proteomes" id="UP001157502"/>
    </source>
</evidence>
<organism evidence="1 2">
    <name type="scientific">Dallia pectoralis</name>
    <name type="common">Alaska blackfish</name>
    <dbReference type="NCBI Taxonomy" id="75939"/>
    <lineage>
        <taxon>Eukaryota</taxon>
        <taxon>Metazoa</taxon>
        <taxon>Chordata</taxon>
        <taxon>Craniata</taxon>
        <taxon>Vertebrata</taxon>
        <taxon>Euteleostomi</taxon>
        <taxon>Actinopterygii</taxon>
        <taxon>Neopterygii</taxon>
        <taxon>Teleostei</taxon>
        <taxon>Protacanthopterygii</taxon>
        <taxon>Esociformes</taxon>
        <taxon>Umbridae</taxon>
        <taxon>Dallia</taxon>
    </lineage>
</organism>
<protein>
    <submittedName>
        <fullName evidence="1">Uncharacterized protein</fullName>
    </submittedName>
</protein>
<reference evidence="1" key="1">
    <citation type="submission" date="2021-05" db="EMBL/GenBank/DDBJ databases">
        <authorList>
            <person name="Pan Q."/>
            <person name="Jouanno E."/>
            <person name="Zahm M."/>
            <person name="Klopp C."/>
            <person name="Cabau C."/>
            <person name="Louis A."/>
            <person name="Berthelot C."/>
            <person name="Parey E."/>
            <person name="Roest Crollius H."/>
            <person name="Montfort J."/>
            <person name="Robinson-Rechavi M."/>
            <person name="Bouchez O."/>
            <person name="Lampietro C."/>
            <person name="Lopez Roques C."/>
            <person name="Donnadieu C."/>
            <person name="Postlethwait J."/>
            <person name="Bobe J."/>
            <person name="Dillon D."/>
            <person name="Chandos A."/>
            <person name="von Hippel F."/>
            <person name="Guiguen Y."/>
        </authorList>
    </citation>
    <scope>NUCLEOTIDE SEQUENCE</scope>
    <source>
        <strain evidence="1">YG-Jan2019</strain>
    </source>
</reference>